<protein>
    <submittedName>
        <fullName evidence="1">Uncharacterized protein</fullName>
    </submittedName>
</protein>
<evidence type="ECO:0000313" key="1">
    <source>
        <dbReference type="EMBL" id="AFD27946.1"/>
    </source>
</evidence>
<sequence length="61" mass="6529">MKAPEEGKEGTANSRYMVVAFYRPNGQVVLFGGECVGALQGMLIGPLDWVHDSASWAICAV</sequence>
<name>H8H348_DEIGI</name>
<evidence type="ECO:0000313" key="2">
    <source>
        <dbReference type="Proteomes" id="UP000007575"/>
    </source>
</evidence>
<keyword evidence="2" id="KW-1185">Reference proteome</keyword>
<dbReference type="KEGG" id="dgo:DGo_PC0153"/>
<proteinExistence type="predicted"/>
<geneLocation type="plasmid" evidence="1 2">
    <name>P3</name>
</geneLocation>
<reference evidence="1 2" key="1">
    <citation type="journal article" date="2012" name="PLoS ONE">
        <title>Genome sequence and transcriptome analysis of the radioresistant bacterium Deinococcus gobiensis: insights into the extreme environmental adaptations.</title>
        <authorList>
            <person name="Yuan M."/>
            <person name="Chen M."/>
            <person name="Zhang W."/>
            <person name="Lu W."/>
            <person name="Wang J."/>
            <person name="Yang M."/>
            <person name="Zhao P."/>
            <person name="Tang R."/>
            <person name="Li X."/>
            <person name="Hao Y."/>
            <person name="Zhou Z."/>
            <person name="Zhan Y."/>
            <person name="Yu H."/>
            <person name="Teng C."/>
            <person name="Yan Y."/>
            <person name="Ping S."/>
            <person name="Wang Y."/>
            <person name="Lin M."/>
        </authorList>
    </citation>
    <scope>NUCLEOTIDE SEQUENCE [LARGE SCALE GENOMIC DNA]</scope>
    <source>
        <strain evidence="2">DSM 21396 / JCM 16679 / CGMCC 1.7299 / I-0</strain>
        <plasmid evidence="1">P3</plasmid>
    </source>
</reference>
<dbReference type="HOGENOM" id="CLU_2914847_0_0_0"/>
<keyword evidence="1" id="KW-0614">Plasmid</keyword>
<gene>
    <name evidence="1" type="ordered locus">DGo_PC0153</name>
</gene>
<accession>H8H348</accession>
<dbReference type="Proteomes" id="UP000007575">
    <property type="component" value="Plasmid P3"/>
</dbReference>
<dbReference type="AlphaFoldDB" id="H8H348"/>
<dbReference type="EMBL" id="CP002194">
    <property type="protein sequence ID" value="AFD27946.1"/>
    <property type="molecule type" value="Genomic_DNA"/>
</dbReference>
<organism evidence="1 2">
    <name type="scientific">Deinococcus gobiensis (strain DSM 21396 / JCM 16679 / CGMCC 1.7299 / I-0)</name>
    <dbReference type="NCBI Taxonomy" id="745776"/>
    <lineage>
        <taxon>Bacteria</taxon>
        <taxon>Thermotogati</taxon>
        <taxon>Deinococcota</taxon>
        <taxon>Deinococci</taxon>
        <taxon>Deinococcales</taxon>
        <taxon>Deinococcaceae</taxon>
        <taxon>Deinococcus</taxon>
    </lineage>
</organism>